<dbReference type="Proteomes" id="UP000614811">
    <property type="component" value="Unassembled WGS sequence"/>
</dbReference>
<proteinExistence type="predicted"/>
<evidence type="ECO:0000259" key="2">
    <source>
        <dbReference type="Pfam" id="PF13473"/>
    </source>
</evidence>
<reference evidence="3" key="1">
    <citation type="journal article" date="2014" name="Int. J. Syst. Evol. Microbiol.">
        <title>Complete genome sequence of Corynebacterium casei LMG S-19264T (=DSM 44701T), isolated from a smear-ripened cheese.</title>
        <authorList>
            <consortium name="US DOE Joint Genome Institute (JGI-PGF)"/>
            <person name="Walter F."/>
            <person name="Albersmeier A."/>
            <person name="Kalinowski J."/>
            <person name="Ruckert C."/>
        </authorList>
    </citation>
    <scope>NUCLEOTIDE SEQUENCE</scope>
    <source>
        <strain evidence="3">KCTC 12711</strain>
    </source>
</reference>
<evidence type="ECO:0000256" key="1">
    <source>
        <dbReference type="SAM" id="Phobius"/>
    </source>
</evidence>
<comment type="caution">
    <text evidence="3">The sequence shown here is derived from an EMBL/GenBank/DDBJ whole genome shotgun (WGS) entry which is preliminary data.</text>
</comment>
<evidence type="ECO:0000313" key="4">
    <source>
        <dbReference type="Proteomes" id="UP000614811"/>
    </source>
</evidence>
<feature type="transmembrane region" description="Helical" evidence="1">
    <location>
        <begin position="6"/>
        <end position="23"/>
    </location>
</feature>
<sequence length="67" mass="7603">MLYINLMGAGLIVLIAWWFWWRTPTVHPSQEGKIEIRVANGSYTPAHIQVPAHQSVTLTFIRDDASP</sequence>
<keyword evidence="1" id="KW-0472">Membrane</keyword>
<keyword evidence="1" id="KW-0812">Transmembrane</keyword>
<gene>
    <name evidence="3" type="ORF">GCM10008090_11280</name>
</gene>
<reference evidence="3" key="2">
    <citation type="submission" date="2020-09" db="EMBL/GenBank/DDBJ databases">
        <authorList>
            <person name="Sun Q."/>
            <person name="Kim S."/>
        </authorList>
    </citation>
    <scope>NUCLEOTIDE SEQUENCE</scope>
    <source>
        <strain evidence="3">KCTC 12711</strain>
    </source>
</reference>
<protein>
    <recommendedName>
        <fullName evidence="2">EfeO-type cupredoxin-like domain-containing protein</fullName>
    </recommendedName>
</protein>
<evidence type="ECO:0000313" key="3">
    <source>
        <dbReference type="EMBL" id="GHA03795.1"/>
    </source>
</evidence>
<dbReference type="AlphaFoldDB" id="A0A918RMZ9"/>
<dbReference type="InterPro" id="IPR008972">
    <property type="entry name" value="Cupredoxin"/>
</dbReference>
<dbReference type="InterPro" id="IPR028096">
    <property type="entry name" value="EfeO_Cupredoxin"/>
</dbReference>
<dbReference type="EMBL" id="BMXA01000002">
    <property type="protein sequence ID" value="GHA03795.1"/>
    <property type="molecule type" value="Genomic_DNA"/>
</dbReference>
<dbReference type="Pfam" id="PF13473">
    <property type="entry name" value="Cupredoxin_1"/>
    <property type="match status" value="1"/>
</dbReference>
<organism evidence="3 4">
    <name type="scientific">Arenicella chitinivorans</name>
    <dbReference type="NCBI Taxonomy" id="1329800"/>
    <lineage>
        <taxon>Bacteria</taxon>
        <taxon>Pseudomonadati</taxon>
        <taxon>Pseudomonadota</taxon>
        <taxon>Gammaproteobacteria</taxon>
        <taxon>Arenicellales</taxon>
        <taxon>Arenicellaceae</taxon>
        <taxon>Arenicella</taxon>
    </lineage>
</organism>
<name>A0A918RMZ9_9GAMM</name>
<keyword evidence="1" id="KW-1133">Transmembrane helix</keyword>
<keyword evidence="4" id="KW-1185">Reference proteome</keyword>
<accession>A0A918RMZ9</accession>
<dbReference type="SUPFAM" id="SSF49503">
    <property type="entry name" value="Cupredoxins"/>
    <property type="match status" value="1"/>
</dbReference>
<feature type="domain" description="EfeO-type cupredoxin-like" evidence="2">
    <location>
        <begin position="12"/>
        <end position="67"/>
    </location>
</feature>